<dbReference type="GO" id="GO:0009055">
    <property type="term" value="F:electron transfer activity"/>
    <property type="evidence" value="ECO:0007669"/>
    <property type="project" value="InterPro"/>
</dbReference>
<evidence type="ECO:0000256" key="15">
    <source>
        <dbReference type="SAM" id="MobiDB-lite"/>
    </source>
</evidence>
<feature type="binding site" description="type 1 copper site" evidence="14">
    <location>
        <position position="224"/>
    </location>
    <ligand>
        <name>Cu cation</name>
        <dbReference type="ChEBI" id="CHEBI:23378"/>
        <label>1</label>
    </ligand>
</feature>
<evidence type="ECO:0000256" key="9">
    <source>
        <dbReference type="ARBA" id="ARBA00022737"/>
    </source>
</evidence>
<dbReference type="PRINTS" id="PR00695">
    <property type="entry name" value="CUNO2RDTASE"/>
</dbReference>
<reference evidence="19" key="1">
    <citation type="journal article" date="2010" name="Stand. Genomic Sci.">
        <title>Complete genome sequence of 'Thermobaculum terrenum' type strain (YNP1).</title>
        <authorList>
            <person name="Kiss H."/>
            <person name="Cleland D."/>
            <person name="Lapidus A."/>
            <person name="Lucas S."/>
            <person name="Glavina Del Rio T."/>
            <person name="Nolan M."/>
            <person name="Tice H."/>
            <person name="Han C."/>
            <person name="Goodwin L."/>
            <person name="Pitluck S."/>
            <person name="Liolios K."/>
            <person name="Ivanova N."/>
            <person name="Mavromatis K."/>
            <person name="Ovchinnikova G."/>
            <person name="Pati A."/>
            <person name="Chen A."/>
            <person name="Palaniappan K."/>
            <person name="Land M."/>
            <person name="Hauser L."/>
            <person name="Chang Y."/>
            <person name="Jeffries C."/>
            <person name="Lu M."/>
            <person name="Brettin T."/>
            <person name="Detter J."/>
            <person name="Goker M."/>
            <person name="Tindall B."/>
            <person name="Beck B."/>
            <person name="McDermott T."/>
            <person name="Woyke T."/>
            <person name="Bristow J."/>
            <person name="Eisen J."/>
            <person name="Markowitz V."/>
            <person name="Hugenholtz P."/>
            <person name="Kyrpides N."/>
            <person name="Klenk H."/>
            <person name="Cheng J."/>
        </authorList>
    </citation>
    <scope>NUCLEOTIDE SEQUENCE [LARGE SCALE GENOMIC DNA]</scope>
    <source>
        <strain evidence="19">ATCC BAA-798 / YNP1</strain>
    </source>
</reference>
<dbReference type="FunFam" id="2.60.40.420:FF:000093">
    <property type="entry name" value="Copper-containing nitrite reductase"/>
    <property type="match status" value="1"/>
</dbReference>
<gene>
    <name evidence="18" type="ordered locus">Tter_2149</name>
</gene>
<evidence type="ECO:0000256" key="11">
    <source>
        <dbReference type="ARBA" id="ARBA00023002"/>
    </source>
</evidence>
<dbReference type="Proteomes" id="UP000000323">
    <property type="component" value="Chromosome 2"/>
</dbReference>
<evidence type="ECO:0000256" key="3">
    <source>
        <dbReference type="ARBA" id="ARBA00010609"/>
    </source>
</evidence>
<feature type="domain" description="Blue (type 1) copper" evidence="16">
    <location>
        <begin position="418"/>
        <end position="532"/>
    </location>
</feature>
<feature type="binding site" description="type 1 copper site" evidence="14">
    <location>
        <position position="210"/>
    </location>
    <ligand>
        <name>Cu cation</name>
        <dbReference type="ChEBI" id="CHEBI:23378"/>
        <label>1</label>
    </ligand>
</feature>
<comment type="subunit">
    <text evidence="4">Homotrimer.</text>
</comment>
<dbReference type="InterPro" id="IPR033138">
    <property type="entry name" value="Cu_oxidase_CS"/>
</dbReference>
<dbReference type="NCBIfam" id="TIGR02376">
    <property type="entry name" value="Cu_nitrite_red"/>
    <property type="match status" value="1"/>
</dbReference>
<keyword evidence="8 14" id="KW-0479">Metal-binding</keyword>
<dbReference type="PROSITE" id="PS00079">
    <property type="entry name" value="MULTICOPPER_OXIDASE1"/>
    <property type="match status" value="1"/>
</dbReference>
<dbReference type="eggNOG" id="COG4454">
    <property type="taxonomic scope" value="Bacteria"/>
</dbReference>
<sequence length="534" mass="56616">MINAISKKTWTWISILVVLALVLAACGASYGTPVPQVTGYNEQTGAPPTPTPTLAPSPSPSPSPSPTPTQAAGAQTDHNMHMGGQGSADQSVADLQRLPLPKVAPPVGDRPPKLVKVYLETKEVRALIDDNVPYTFWTFNGTVPGPMIRVRVGDTVEITLKNSMDSKMYHSIDLHAVNGPGGGSTVTQVGPGQTAVFRFKALNPGVYIYHCATPPVPEHIANGMYGLVVVEPAGGLPKVDREFYVMQGDFYVDNGQFSLQKMLDENPTYVVFNGSVGSLQGSRALQAKVGDRVRIFFGVGGPNLASSFHVIGEIFDRVAPEGATTWEKNVGVTLVPAGGTAMVEFRLNEPGDYTLVDHSIGRTMKGAVGTLHVEGKSNPSIYRSIKNPNPAMTGGHGGSQGSYGSEQSASSQKSVASITVRASEFKFEPSTIKVQAGKTTRVTFINNGVVEHDLEVKGLKADEVKVLGQSSGLSQQLASQMQQKTSEGVVYVAAAPKQQTTIEFKASQEGTYQVACTVPGHEQAGMHGELVVSK</sequence>
<dbReference type="InterPro" id="IPR011707">
    <property type="entry name" value="Cu-oxidase-like_N"/>
</dbReference>
<keyword evidence="10" id="KW-0249">Electron transport</keyword>
<dbReference type="Pfam" id="PF00127">
    <property type="entry name" value="Copper-bind"/>
    <property type="match status" value="1"/>
</dbReference>
<feature type="binding site" description="type 1 copper site" evidence="14">
    <location>
        <position position="170"/>
    </location>
    <ligand>
        <name>Cu cation</name>
        <dbReference type="ChEBI" id="CHEBI:23378"/>
        <label>1</label>
    </ligand>
</feature>
<feature type="region of interest" description="Disordered" evidence="15">
    <location>
        <begin position="39"/>
        <end position="89"/>
    </location>
</feature>
<proteinExistence type="inferred from homology"/>
<evidence type="ECO:0000256" key="13">
    <source>
        <dbReference type="ARBA" id="ARBA00049340"/>
    </source>
</evidence>
<keyword evidence="11 18" id="KW-0560">Oxidoreductase</keyword>
<name>D1CH29_THET1</name>
<dbReference type="OrthoDB" id="9757546at2"/>
<evidence type="ECO:0000313" key="18">
    <source>
        <dbReference type="EMBL" id="ACZ43050.1"/>
    </source>
</evidence>
<dbReference type="Gene3D" id="2.60.40.420">
    <property type="entry name" value="Cupredoxins - blue copper proteins"/>
    <property type="match status" value="3"/>
</dbReference>
<feature type="binding site" description="type 1 copper site" evidence="14">
    <location>
        <position position="211"/>
    </location>
    <ligand>
        <name>Cu cation</name>
        <dbReference type="ChEBI" id="CHEBI:23378"/>
        <label>1</label>
    </ligand>
</feature>
<accession>D1CH29</accession>
<dbReference type="InterPro" id="IPR001287">
    <property type="entry name" value="NO2-reductase_Cu"/>
</dbReference>
<dbReference type="PROSITE" id="PS00196">
    <property type="entry name" value="COPPER_BLUE"/>
    <property type="match status" value="1"/>
</dbReference>
<dbReference type="RefSeq" id="WP_012876081.1">
    <property type="nucleotide sequence ID" value="NC_013526.1"/>
</dbReference>
<keyword evidence="12 14" id="KW-0186">Copper</keyword>
<evidence type="ECO:0000256" key="6">
    <source>
        <dbReference type="ARBA" id="ARBA00017290"/>
    </source>
</evidence>
<dbReference type="PANTHER" id="PTHR38439:SF3">
    <property type="entry name" value="COPPER-RESISTANT CUPROPROTEIN COPI"/>
    <property type="match status" value="1"/>
</dbReference>
<dbReference type="HOGENOM" id="CLU_509894_0_0_0"/>
<dbReference type="InterPro" id="IPR050845">
    <property type="entry name" value="Cu-binding_ET"/>
</dbReference>
<organism evidence="18 19">
    <name type="scientific">Thermobaculum terrenum (strain ATCC BAA-798 / CCMEE 7001 / YNP1)</name>
    <dbReference type="NCBI Taxonomy" id="525904"/>
    <lineage>
        <taxon>Bacteria</taxon>
        <taxon>Bacillati</taxon>
        <taxon>Chloroflexota</taxon>
        <taxon>Chloroflexia</taxon>
        <taxon>Candidatus Thermobaculales</taxon>
        <taxon>Candidatus Thermobaculaceae</taxon>
        <taxon>Thermobaculum</taxon>
    </lineage>
</organism>
<evidence type="ECO:0000256" key="2">
    <source>
        <dbReference type="ARBA" id="ARBA00001973"/>
    </source>
</evidence>
<comment type="catalytic activity">
    <reaction evidence="13">
        <text>nitric oxide + Fe(III)-[cytochrome c] + H2O = Fe(II)-[cytochrome c] + nitrite + 2 H(+)</text>
        <dbReference type="Rhea" id="RHEA:15233"/>
        <dbReference type="Rhea" id="RHEA-COMP:10350"/>
        <dbReference type="Rhea" id="RHEA-COMP:14399"/>
        <dbReference type="ChEBI" id="CHEBI:15377"/>
        <dbReference type="ChEBI" id="CHEBI:15378"/>
        <dbReference type="ChEBI" id="CHEBI:16301"/>
        <dbReference type="ChEBI" id="CHEBI:16480"/>
        <dbReference type="ChEBI" id="CHEBI:29033"/>
        <dbReference type="ChEBI" id="CHEBI:29034"/>
        <dbReference type="EC" id="1.7.2.1"/>
    </reaction>
</comment>
<comment type="similarity">
    <text evidence="3">Belongs to the multicopper oxidase family.</text>
</comment>
<evidence type="ECO:0000259" key="16">
    <source>
        <dbReference type="Pfam" id="PF00127"/>
    </source>
</evidence>
<evidence type="ECO:0000256" key="5">
    <source>
        <dbReference type="ARBA" id="ARBA00011882"/>
    </source>
</evidence>
<dbReference type="Pfam" id="PF07732">
    <property type="entry name" value="Cu-oxidase_3"/>
    <property type="match status" value="1"/>
</dbReference>
<dbReference type="STRING" id="525904.Tter_2149"/>
<feature type="binding site" description="type 1 copper site" evidence="14">
    <location>
        <position position="358"/>
    </location>
    <ligand>
        <name>Cu cation</name>
        <dbReference type="ChEBI" id="CHEBI:23378"/>
        <label>1</label>
    </ligand>
</feature>
<evidence type="ECO:0000256" key="12">
    <source>
        <dbReference type="ARBA" id="ARBA00023008"/>
    </source>
</evidence>
<dbReference type="InterPro" id="IPR000923">
    <property type="entry name" value="BlueCu_1"/>
</dbReference>
<dbReference type="PROSITE" id="PS51257">
    <property type="entry name" value="PROKAR_LIPOPROTEIN"/>
    <property type="match status" value="1"/>
</dbReference>
<comment type="cofactor">
    <cofactor evidence="2 14">
        <name>Cu(2+)</name>
        <dbReference type="ChEBI" id="CHEBI:29036"/>
    </cofactor>
</comment>
<keyword evidence="7" id="KW-0813">Transport</keyword>
<evidence type="ECO:0000256" key="8">
    <source>
        <dbReference type="ARBA" id="ARBA00022723"/>
    </source>
</evidence>
<dbReference type="PANTHER" id="PTHR38439">
    <property type="entry name" value="AURACYANIN-B"/>
    <property type="match status" value="1"/>
</dbReference>
<feature type="region of interest" description="Disordered" evidence="15">
    <location>
        <begin position="385"/>
        <end position="410"/>
    </location>
</feature>
<dbReference type="GO" id="GO:0005507">
    <property type="term" value="F:copper ion binding"/>
    <property type="evidence" value="ECO:0007669"/>
    <property type="project" value="InterPro"/>
</dbReference>
<dbReference type="SUPFAM" id="SSF49503">
    <property type="entry name" value="Cupredoxins"/>
    <property type="match status" value="3"/>
</dbReference>
<evidence type="ECO:0000256" key="10">
    <source>
        <dbReference type="ARBA" id="ARBA00022982"/>
    </source>
</evidence>
<dbReference type="CDD" id="cd11020">
    <property type="entry name" value="CuRO_1_CuNIR"/>
    <property type="match status" value="1"/>
</dbReference>
<feature type="binding site" description="type 1 copper site" evidence="14">
    <location>
        <position position="175"/>
    </location>
    <ligand>
        <name>Cu cation</name>
        <dbReference type="ChEBI" id="CHEBI:23378"/>
        <label>1</label>
    </ligand>
</feature>
<evidence type="ECO:0000256" key="4">
    <source>
        <dbReference type="ARBA" id="ARBA00011233"/>
    </source>
</evidence>
<keyword evidence="9" id="KW-0677">Repeat</keyword>
<dbReference type="AlphaFoldDB" id="D1CH29"/>
<evidence type="ECO:0000259" key="17">
    <source>
        <dbReference type="Pfam" id="PF07732"/>
    </source>
</evidence>
<comment type="cofactor">
    <cofactor evidence="1 14">
        <name>Cu(+)</name>
        <dbReference type="ChEBI" id="CHEBI:49552"/>
    </cofactor>
</comment>
<evidence type="ECO:0000256" key="14">
    <source>
        <dbReference type="PIRSR" id="PIRSR601287-1"/>
    </source>
</evidence>
<evidence type="ECO:0000256" key="7">
    <source>
        <dbReference type="ARBA" id="ARBA00022448"/>
    </source>
</evidence>
<feature type="compositionally biased region" description="Pro residues" evidence="15">
    <location>
        <begin position="47"/>
        <end position="67"/>
    </location>
</feature>
<dbReference type="InterPro" id="IPR008972">
    <property type="entry name" value="Cupredoxin"/>
</dbReference>
<keyword evidence="19" id="KW-1185">Reference proteome</keyword>
<protein>
    <recommendedName>
        <fullName evidence="6">Copper-containing nitrite reductase</fullName>
        <ecNumber evidence="5">1.7.2.1</ecNumber>
    </recommendedName>
</protein>
<feature type="domain" description="Plastocyanin-like" evidence="17">
    <location>
        <begin position="123"/>
        <end position="232"/>
    </location>
</feature>
<feature type="binding site" description="type 1 copper site" evidence="14">
    <location>
        <position position="219"/>
    </location>
    <ligand>
        <name>Cu cation</name>
        <dbReference type="ChEBI" id="CHEBI:23378"/>
        <label>1</label>
    </ligand>
</feature>
<dbReference type="InterPro" id="IPR028871">
    <property type="entry name" value="BlueCu_1_BS"/>
</dbReference>
<evidence type="ECO:0000256" key="1">
    <source>
        <dbReference type="ARBA" id="ARBA00001960"/>
    </source>
</evidence>
<dbReference type="eggNOG" id="COG2132">
    <property type="taxonomic scope" value="Bacteria"/>
</dbReference>
<dbReference type="GO" id="GO:0050421">
    <property type="term" value="F:nitrite reductase (NO-forming) activity"/>
    <property type="evidence" value="ECO:0007669"/>
    <property type="project" value="UniProtKB-EC"/>
</dbReference>
<dbReference type="CDD" id="cd04208">
    <property type="entry name" value="CuRO_2_CuNIR"/>
    <property type="match status" value="1"/>
</dbReference>
<evidence type="ECO:0000313" key="19">
    <source>
        <dbReference type="Proteomes" id="UP000000323"/>
    </source>
</evidence>
<dbReference type="EC" id="1.7.2.1" evidence="5"/>
<dbReference type="KEGG" id="ttr:Tter_2149"/>
<dbReference type="EMBL" id="CP001826">
    <property type="protein sequence ID" value="ACZ43050.1"/>
    <property type="molecule type" value="Genomic_DNA"/>
</dbReference>